<dbReference type="AlphaFoldDB" id="A0A1I1QTP6"/>
<proteinExistence type="predicted"/>
<keyword evidence="1" id="KW-0472">Membrane</keyword>
<dbReference type="CDD" id="cd12108">
    <property type="entry name" value="Hr-like"/>
    <property type="match status" value="1"/>
</dbReference>
<dbReference type="PANTHER" id="PTHR35585:SF1">
    <property type="entry name" value="HHE DOMAIN PROTEIN (AFU_ORTHOLOGUE AFUA_4G00730)"/>
    <property type="match status" value="1"/>
</dbReference>
<dbReference type="Pfam" id="PF01814">
    <property type="entry name" value="Hemerythrin"/>
    <property type="match status" value="1"/>
</dbReference>
<dbReference type="Gene3D" id="1.20.120.520">
    <property type="entry name" value="nmb1532 protein domain like"/>
    <property type="match status" value="1"/>
</dbReference>
<gene>
    <name evidence="3" type="ORF">SAMN05216204_12025</name>
</gene>
<evidence type="ECO:0000313" key="3">
    <source>
        <dbReference type="EMBL" id="SFD25504.1"/>
    </source>
</evidence>
<dbReference type="OrthoDB" id="5512987at2"/>
<feature type="transmembrane region" description="Helical" evidence="1">
    <location>
        <begin position="163"/>
        <end position="184"/>
    </location>
</feature>
<organism evidence="3 4">
    <name type="scientific">Massilia yuzhufengensis</name>
    <dbReference type="NCBI Taxonomy" id="1164594"/>
    <lineage>
        <taxon>Bacteria</taxon>
        <taxon>Pseudomonadati</taxon>
        <taxon>Pseudomonadota</taxon>
        <taxon>Betaproteobacteria</taxon>
        <taxon>Burkholderiales</taxon>
        <taxon>Oxalobacteraceae</taxon>
        <taxon>Telluria group</taxon>
        <taxon>Massilia</taxon>
    </lineage>
</organism>
<protein>
    <submittedName>
        <fullName evidence="3">Hemerythrin HHE cation binding domain-containing protein</fullName>
    </submittedName>
</protein>
<keyword evidence="4" id="KW-1185">Reference proteome</keyword>
<accession>A0A1I1QTP6</accession>
<sequence length="198" mass="22301">MFSLNKLCPTITNMIRFDHSHVMVTFHQYEKDKSPRVKKALADTICDALEIHATLEEEIFYPVMRQRDAGEPFIHKAEPEHMEMRRMIDELRRTSGADPRHDKLVMELMRDVMHHVADEETTLLPHAEAKLSRDMLTDMGAKMTRRRLELVGPKAGKLAKEHAVGFSGSAAAVVVGLASALFAAKAFGPKKPWKSSPA</sequence>
<dbReference type="RefSeq" id="WP_091875601.1">
    <property type="nucleotide sequence ID" value="NZ_FOLD01000020.1"/>
</dbReference>
<dbReference type="Proteomes" id="UP000198639">
    <property type="component" value="Unassembled WGS sequence"/>
</dbReference>
<evidence type="ECO:0000259" key="2">
    <source>
        <dbReference type="Pfam" id="PF01814"/>
    </source>
</evidence>
<dbReference type="PANTHER" id="PTHR35585">
    <property type="entry name" value="HHE DOMAIN PROTEIN (AFU_ORTHOLOGUE AFUA_4G00730)"/>
    <property type="match status" value="1"/>
</dbReference>
<dbReference type="STRING" id="1164594.SAMN05216204_12025"/>
<dbReference type="InterPro" id="IPR012312">
    <property type="entry name" value="Hemerythrin-like"/>
</dbReference>
<reference evidence="4" key="1">
    <citation type="submission" date="2016-10" db="EMBL/GenBank/DDBJ databases">
        <authorList>
            <person name="Varghese N."/>
            <person name="Submissions S."/>
        </authorList>
    </citation>
    <scope>NUCLEOTIDE SEQUENCE [LARGE SCALE GENOMIC DNA]</scope>
    <source>
        <strain evidence="4">CGMCC 1.12041</strain>
    </source>
</reference>
<feature type="domain" description="Hemerythrin-like" evidence="2">
    <location>
        <begin position="11"/>
        <end position="126"/>
    </location>
</feature>
<name>A0A1I1QTP6_9BURK</name>
<evidence type="ECO:0000256" key="1">
    <source>
        <dbReference type="SAM" id="Phobius"/>
    </source>
</evidence>
<keyword evidence="1" id="KW-1133">Transmembrane helix</keyword>
<dbReference type="EMBL" id="FOLD01000020">
    <property type="protein sequence ID" value="SFD25504.1"/>
    <property type="molecule type" value="Genomic_DNA"/>
</dbReference>
<keyword evidence="1" id="KW-0812">Transmembrane</keyword>
<evidence type="ECO:0000313" key="4">
    <source>
        <dbReference type="Proteomes" id="UP000198639"/>
    </source>
</evidence>